<keyword evidence="2" id="KW-0472">Membrane</keyword>
<keyword evidence="2" id="KW-1133">Transmembrane helix</keyword>
<protein>
    <recommendedName>
        <fullName evidence="5">Gas vesicle protein</fullName>
    </recommendedName>
</protein>
<dbReference type="Proteomes" id="UP000013909">
    <property type="component" value="Unassembled WGS sequence"/>
</dbReference>
<accession>R7ZXN9</accession>
<dbReference type="InterPro" id="IPR024623">
    <property type="entry name" value="YtxH"/>
</dbReference>
<dbReference type="PATRIC" id="fig|1288963.3.peg.647"/>
<organism evidence="3 4">
    <name type="scientific">Lunatimonas lonarensis</name>
    <dbReference type="NCBI Taxonomy" id="1232681"/>
    <lineage>
        <taxon>Bacteria</taxon>
        <taxon>Pseudomonadati</taxon>
        <taxon>Bacteroidota</taxon>
        <taxon>Cytophagia</taxon>
        <taxon>Cytophagales</taxon>
        <taxon>Cyclobacteriaceae</taxon>
    </lineage>
</organism>
<dbReference type="PANTHER" id="PTHR35792:SF2">
    <property type="entry name" value="GENERAL STRESS PROTEIN"/>
    <property type="match status" value="1"/>
</dbReference>
<dbReference type="PANTHER" id="PTHR35792">
    <property type="entry name" value="GENERAL STRESS PROTEIN"/>
    <property type="match status" value="1"/>
</dbReference>
<evidence type="ECO:0000313" key="3">
    <source>
        <dbReference type="EMBL" id="EON78754.1"/>
    </source>
</evidence>
<dbReference type="RefSeq" id="WP_010852799.1">
    <property type="nucleotide sequence ID" value="NZ_AQHR01000022.1"/>
</dbReference>
<proteinExistence type="predicted"/>
<dbReference type="AlphaFoldDB" id="R7ZXN9"/>
<keyword evidence="1" id="KW-0175">Coiled coil</keyword>
<evidence type="ECO:0000313" key="4">
    <source>
        <dbReference type="Proteomes" id="UP000013909"/>
    </source>
</evidence>
<evidence type="ECO:0008006" key="5">
    <source>
        <dbReference type="Google" id="ProtNLM"/>
    </source>
</evidence>
<feature type="transmembrane region" description="Helical" evidence="2">
    <location>
        <begin position="6"/>
        <end position="26"/>
    </location>
</feature>
<evidence type="ECO:0000256" key="2">
    <source>
        <dbReference type="SAM" id="Phobius"/>
    </source>
</evidence>
<dbReference type="Pfam" id="PF12732">
    <property type="entry name" value="YtxH"/>
    <property type="match status" value="1"/>
</dbReference>
<comment type="caution">
    <text evidence="3">The sequence shown here is derived from an EMBL/GenBank/DDBJ whole genome shotgun (WGS) entry which is preliminary data.</text>
</comment>
<reference evidence="3 4" key="1">
    <citation type="submission" date="2013-02" db="EMBL/GenBank/DDBJ databases">
        <title>A novel strain isolated from Lonar lake, Maharashtra, India.</title>
        <authorList>
            <person name="Singh A."/>
        </authorList>
    </citation>
    <scope>NUCLEOTIDE SEQUENCE [LARGE SCALE GENOMIC DNA]</scope>
    <source>
        <strain evidence="3 4">AK24</strain>
    </source>
</reference>
<feature type="coiled-coil region" evidence="1">
    <location>
        <begin position="34"/>
        <end position="101"/>
    </location>
</feature>
<gene>
    <name evidence="3" type="ORF">ADIS_0651</name>
</gene>
<dbReference type="InterPro" id="IPR052928">
    <property type="entry name" value="Desiccation-related_membrane"/>
</dbReference>
<name>R7ZXN9_9BACT</name>
<keyword evidence="2" id="KW-0812">Transmembrane</keyword>
<sequence>MSNKGNSFFAFLLGAGIGATLGILFAPDAGNNTRDKLSYQLTKYKDELEKLVKELVEGKTLASSEAKSEGHKVISEAKTKAENLLNDVNKLIDQINQENNN</sequence>
<keyword evidence="4" id="KW-1185">Reference proteome</keyword>
<dbReference type="STRING" id="1232681.ADIS_0651"/>
<evidence type="ECO:0000256" key="1">
    <source>
        <dbReference type="SAM" id="Coils"/>
    </source>
</evidence>
<dbReference type="OrthoDB" id="598035at2"/>
<dbReference type="EMBL" id="AQHR01000022">
    <property type="protein sequence ID" value="EON78754.1"/>
    <property type="molecule type" value="Genomic_DNA"/>
</dbReference>